<proteinExistence type="predicted"/>
<organism evidence="1 2">
    <name type="scientific">Liquidambar formosana</name>
    <name type="common">Formosan gum</name>
    <dbReference type="NCBI Taxonomy" id="63359"/>
    <lineage>
        <taxon>Eukaryota</taxon>
        <taxon>Viridiplantae</taxon>
        <taxon>Streptophyta</taxon>
        <taxon>Embryophyta</taxon>
        <taxon>Tracheophyta</taxon>
        <taxon>Spermatophyta</taxon>
        <taxon>Magnoliopsida</taxon>
        <taxon>eudicotyledons</taxon>
        <taxon>Gunneridae</taxon>
        <taxon>Pentapetalae</taxon>
        <taxon>Saxifragales</taxon>
        <taxon>Altingiaceae</taxon>
        <taxon>Liquidambar</taxon>
    </lineage>
</organism>
<evidence type="ECO:0000313" key="2">
    <source>
        <dbReference type="Proteomes" id="UP001415857"/>
    </source>
</evidence>
<dbReference type="Proteomes" id="UP001415857">
    <property type="component" value="Unassembled WGS sequence"/>
</dbReference>
<comment type="caution">
    <text evidence="1">The sequence shown here is derived from an EMBL/GenBank/DDBJ whole genome shotgun (WGS) entry which is preliminary data.</text>
</comment>
<protein>
    <submittedName>
        <fullName evidence="1">Uncharacterized protein</fullName>
    </submittedName>
</protein>
<dbReference type="AlphaFoldDB" id="A0AAP0R6M0"/>
<dbReference type="EMBL" id="JBBPBK010000014">
    <property type="protein sequence ID" value="KAK9270149.1"/>
    <property type="molecule type" value="Genomic_DNA"/>
</dbReference>
<name>A0AAP0R6M0_LIQFO</name>
<keyword evidence="2" id="KW-1185">Reference proteome</keyword>
<accession>A0AAP0R6M0</accession>
<evidence type="ECO:0000313" key="1">
    <source>
        <dbReference type="EMBL" id="KAK9270149.1"/>
    </source>
</evidence>
<reference evidence="1 2" key="1">
    <citation type="journal article" date="2024" name="Plant J.">
        <title>Genome sequences and population genomics reveal climatic adaptation and genomic divergence between two closely related sweetgum species.</title>
        <authorList>
            <person name="Xu W.Q."/>
            <person name="Ren C.Q."/>
            <person name="Zhang X.Y."/>
            <person name="Comes H.P."/>
            <person name="Liu X.H."/>
            <person name="Li Y.G."/>
            <person name="Kettle C.J."/>
            <person name="Jalonen R."/>
            <person name="Gaisberger H."/>
            <person name="Ma Y.Z."/>
            <person name="Qiu Y.X."/>
        </authorList>
    </citation>
    <scope>NUCLEOTIDE SEQUENCE [LARGE SCALE GENOMIC DNA]</scope>
    <source>
        <strain evidence="1">Hangzhou</strain>
    </source>
</reference>
<sequence length="64" mass="7008">MPLQLFSCWRHPGTVVPASPKFVGVSTAEWDSSLCLSFEALKTGFVFTIAALLLSRHVAHQAHL</sequence>
<gene>
    <name evidence="1" type="ORF">L1049_025725</name>
</gene>